<feature type="non-terminal residue" evidence="3">
    <location>
        <position position="1"/>
    </location>
</feature>
<feature type="domain" description="Chitin-binding type-2" evidence="2">
    <location>
        <begin position="173"/>
        <end position="204"/>
    </location>
</feature>
<dbReference type="Pfam" id="PF01607">
    <property type="entry name" value="CBM_14"/>
    <property type="match status" value="1"/>
</dbReference>
<dbReference type="AlphaFoldDB" id="A0A3M7P571"/>
<dbReference type="GO" id="GO:0005576">
    <property type="term" value="C:extracellular region"/>
    <property type="evidence" value="ECO:0007669"/>
    <property type="project" value="InterPro"/>
</dbReference>
<feature type="compositionally biased region" description="Low complexity" evidence="1">
    <location>
        <begin position="91"/>
        <end position="113"/>
    </location>
</feature>
<dbReference type="InterPro" id="IPR002557">
    <property type="entry name" value="Chitin-bd_dom"/>
</dbReference>
<evidence type="ECO:0000313" key="3">
    <source>
        <dbReference type="EMBL" id="RMZ94261.1"/>
    </source>
</evidence>
<dbReference type="GO" id="GO:0008061">
    <property type="term" value="F:chitin binding"/>
    <property type="evidence" value="ECO:0007669"/>
    <property type="project" value="InterPro"/>
</dbReference>
<proteinExistence type="predicted"/>
<dbReference type="OrthoDB" id="9987187at2759"/>
<name>A0A3M7P571_BRAPC</name>
<evidence type="ECO:0000259" key="2">
    <source>
        <dbReference type="Pfam" id="PF01607"/>
    </source>
</evidence>
<comment type="caution">
    <text evidence="3">The sequence shown here is derived from an EMBL/GenBank/DDBJ whole genome shotgun (WGS) entry which is preliminary data.</text>
</comment>
<protein>
    <recommendedName>
        <fullName evidence="2">Chitin-binding type-2 domain-containing protein</fullName>
    </recommendedName>
</protein>
<feature type="non-terminal residue" evidence="3">
    <location>
        <position position="207"/>
    </location>
</feature>
<evidence type="ECO:0000256" key="1">
    <source>
        <dbReference type="SAM" id="MobiDB-lite"/>
    </source>
</evidence>
<dbReference type="EMBL" id="REGN01013188">
    <property type="protein sequence ID" value="RMZ94261.1"/>
    <property type="molecule type" value="Genomic_DNA"/>
</dbReference>
<reference evidence="3 4" key="1">
    <citation type="journal article" date="2018" name="Sci. Rep.">
        <title>Genomic signatures of local adaptation to the degree of environmental predictability in rotifers.</title>
        <authorList>
            <person name="Franch-Gras L."/>
            <person name="Hahn C."/>
            <person name="Garcia-Roger E.M."/>
            <person name="Carmona M.J."/>
            <person name="Serra M."/>
            <person name="Gomez A."/>
        </authorList>
    </citation>
    <scope>NUCLEOTIDE SEQUENCE [LARGE SCALE GENOMIC DNA]</scope>
    <source>
        <strain evidence="3">HYR1</strain>
    </source>
</reference>
<feature type="region of interest" description="Disordered" evidence="1">
    <location>
        <begin position="87"/>
        <end position="113"/>
    </location>
</feature>
<accession>A0A3M7P571</accession>
<keyword evidence="4" id="KW-1185">Reference proteome</keyword>
<organism evidence="3 4">
    <name type="scientific">Brachionus plicatilis</name>
    <name type="common">Marine rotifer</name>
    <name type="synonym">Brachionus muelleri</name>
    <dbReference type="NCBI Taxonomy" id="10195"/>
    <lineage>
        <taxon>Eukaryota</taxon>
        <taxon>Metazoa</taxon>
        <taxon>Spiralia</taxon>
        <taxon>Gnathifera</taxon>
        <taxon>Rotifera</taxon>
        <taxon>Eurotatoria</taxon>
        <taxon>Monogononta</taxon>
        <taxon>Pseudotrocha</taxon>
        <taxon>Ploima</taxon>
        <taxon>Brachionidae</taxon>
        <taxon>Brachionus</taxon>
    </lineage>
</organism>
<sequence>VPQEPQFVPTVQEQTITGISFDCSNKPTGPNKDNQYCDIYHACVFGKQEKTYGCAQNGERFYYDETTQKCEFASKNPSGCTSGNYFTPLTQTNNQGNQQQTNNNGYGNSNNNNYNYQQTNFMPQTTRPVFFTQPINQYGNQNNFGNNNFQPSGQVEQVEPWKQYVRDNEQFSCSDKPDGFYPSNWCNVYYRCFNKNKFEFLCAKMQS</sequence>
<dbReference type="Proteomes" id="UP000276133">
    <property type="component" value="Unassembled WGS sequence"/>
</dbReference>
<gene>
    <name evidence="3" type="ORF">BpHYR1_034115</name>
</gene>
<evidence type="ECO:0000313" key="4">
    <source>
        <dbReference type="Proteomes" id="UP000276133"/>
    </source>
</evidence>